<evidence type="ECO:0000256" key="1">
    <source>
        <dbReference type="ARBA" id="ARBA00001917"/>
    </source>
</evidence>
<dbReference type="EC" id="1.6.2.4" evidence="9"/>
<dbReference type="Proteomes" id="UP000601435">
    <property type="component" value="Unassembled WGS sequence"/>
</dbReference>
<comment type="similarity">
    <text evidence="3">In the N-terminal section; belongs to the cytochrome P450 family.</text>
</comment>
<dbReference type="SUPFAM" id="SSF63380">
    <property type="entry name" value="Riboflavin synthase domain-like"/>
    <property type="match status" value="1"/>
</dbReference>
<evidence type="ECO:0000313" key="15">
    <source>
        <dbReference type="EMBL" id="CAE7420040.1"/>
    </source>
</evidence>
<keyword evidence="4" id="KW-0285">Flavoprotein</keyword>
<evidence type="ECO:0000256" key="12">
    <source>
        <dbReference type="SAM" id="MobiDB-lite"/>
    </source>
</evidence>
<dbReference type="Gene3D" id="1.20.990.10">
    <property type="entry name" value="NADPH-cytochrome p450 Reductase, Chain A, domain 3"/>
    <property type="match status" value="1"/>
</dbReference>
<feature type="domain" description="Flavodoxin-like" evidence="13">
    <location>
        <begin position="652"/>
        <end position="794"/>
    </location>
</feature>
<dbReference type="Gene3D" id="2.40.30.10">
    <property type="entry name" value="Translation factors"/>
    <property type="match status" value="1"/>
</dbReference>
<dbReference type="InterPro" id="IPR001433">
    <property type="entry name" value="OxRdtase_FAD/NAD-bd"/>
</dbReference>
<dbReference type="InterPro" id="IPR001128">
    <property type="entry name" value="Cyt_P450"/>
</dbReference>
<dbReference type="PROSITE" id="PS50902">
    <property type="entry name" value="FLAVODOXIN_LIKE"/>
    <property type="match status" value="1"/>
</dbReference>
<feature type="region of interest" description="Disordered" evidence="12">
    <location>
        <begin position="621"/>
        <end position="641"/>
    </location>
</feature>
<evidence type="ECO:0000256" key="5">
    <source>
        <dbReference type="ARBA" id="ARBA00022643"/>
    </source>
</evidence>
<dbReference type="InterPro" id="IPR036396">
    <property type="entry name" value="Cyt_P450_sf"/>
</dbReference>
<keyword evidence="7" id="KW-0521">NADP</keyword>
<evidence type="ECO:0000256" key="10">
    <source>
        <dbReference type="ARBA" id="ARBA00049342"/>
    </source>
</evidence>
<dbReference type="GO" id="GO:0050660">
    <property type="term" value="F:flavin adenine dinucleotide binding"/>
    <property type="evidence" value="ECO:0007669"/>
    <property type="project" value="TreeGrafter"/>
</dbReference>
<dbReference type="InterPro" id="IPR029039">
    <property type="entry name" value="Flavoprotein-like_sf"/>
</dbReference>
<dbReference type="GO" id="GO:0010181">
    <property type="term" value="F:FMN binding"/>
    <property type="evidence" value="ECO:0007669"/>
    <property type="project" value="InterPro"/>
</dbReference>
<dbReference type="GO" id="GO:0005506">
    <property type="term" value="F:iron ion binding"/>
    <property type="evidence" value="ECO:0007669"/>
    <property type="project" value="InterPro"/>
</dbReference>
<dbReference type="GO" id="GO:0005829">
    <property type="term" value="C:cytosol"/>
    <property type="evidence" value="ECO:0007669"/>
    <property type="project" value="TreeGrafter"/>
</dbReference>
<keyword evidence="8" id="KW-0560">Oxidoreductase</keyword>
<feature type="coiled-coil region" evidence="11">
    <location>
        <begin position="1317"/>
        <end position="1351"/>
    </location>
</feature>
<dbReference type="PROSITE" id="PS51384">
    <property type="entry name" value="FAD_FR"/>
    <property type="match status" value="1"/>
</dbReference>
<dbReference type="GO" id="GO:0020037">
    <property type="term" value="F:heme binding"/>
    <property type="evidence" value="ECO:0007669"/>
    <property type="project" value="InterPro"/>
</dbReference>
<gene>
    <name evidence="15" type="primary">cypB</name>
    <name evidence="15" type="ORF">SNEC2469_LOCUS11531</name>
</gene>
<comment type="catalytic activity">
    <reaction evidence="10">
        <text>2 oxidized [cytochrome P450] + NADPH = 2 reduced [cytochrome P450] + NADP(+) + H(+)</text>
        <dbReference type="Rhea" id="RHEA:24040"/>
        <dbReference type="Rhea" id="RHEA-COMP:14627"/>
        <dbReference type="Rhea" id="RHEA-COMP:14628"/>
        <dbReference type="ChEBI" id="CHEBI:15378"/>
        <dbReference type="ChEBI" id="CHEBI:55376"/>
        <dbReference type="ChEBI" id="CHEBI:57783"/>
        <dbReference type="ChEBI" id="CHEBI:58349"/>
        <dbReference type="ChEBI" id="CHEBI:60344"/>
        <dbReference type="EC" id="1.6.2.4"/>
    </reaction>
</comment>
<evidence type="ECO:0000313" key="16">
    <source>
        <dbReference type="Proteomes" id="UP000601435"/>
    </source>
</evidence>
<name>A0A812R595_9DINO</name>
<accession>A0A812R595</accession>
<dbReference type="Pfam" id="PF00067">
    <property type="entry name" value="p450"/>
    <property type="match status" value="1"/>
</dbReference>
<dbReference type="InterPro" id="IPR023173">
    <property type="entry name" value="NADPH_Cyt_P450_Rdtase_alpha"/>
</dbReference>
<dbReference type="Pfam" id="PF00175">
    <property type="entry name" value="NAD_binding_1"/>
    <property type="match status" value="1"/>
</dbReference>
<dbReference type="InterPro" id="IPR001709">
    <property type="entry name" value="Flavoprot_Pyr_Nucl_cyt_Rdtase"/>
</dbReference>
<dbReference type="PRINTS" id="PR00369">
    <property type="entry name" value="FLAVODOXIN"/>
</dbReference>
<reference evidence="15" key="1">
    <citation type="submission" date="2021-02" db="EMBL/GenBank/DDBJ databases">
        <authorList>
            <person name="Dougan E. K."/>
            <person name="Rhodes N."/>
            <person name="Thang M."/>
            <person name="Chan C."/>
        </authorList>
    </citation>
    <scope>NUCLEOTIDE SEQUENCE</scope>
</reference>
<evidence type="ECO:0000256" key="6">
    <source>
        <dbReference type="ARBA" id="ARBA00022827"/>
    </source>
</evidence>
<dbReference type="Gene3D" id="3.40.50.360">
    <property type="match status" value="1"/>
</dbReference>
<dbReference type="PANTHER" id="PTHR19384">
    <property type="entry name" value="NITRIC OXIDE SYNTHASE-RELATED"/>
    <property type="match status" value="1"/>
</dbReference>
<dbReference type="InterPro" id="IPR017927">
    <property type="entry name" value="FAD-bd_FR_type"/>
</dbReference>
<dbReference type="PANTHER" id="PTHR19384:SF17">
    <property type="entry name" value="NADPH--CYTOCHROME P450 REDUCTASE"/>
    <property type="match status" value="1"/>
</dbReference>
<dbReference type="EMBL" id="CAJNJA010018313">
    <property type="protein sequence ID" value="CAE7420040.1"/>
    <property type="molecule type" value="Genomic_DNA"/>
</dbReference>
<dbReference type="InterPro" id="IPR001094">
    <property type="entry name" value="Flavdoxin-like"/>
</dbReference>
<dbReference type="GO" id="GO:0016705">
    <property type="term" value="F:oxidoreductase activity, acting on paired donors, with incorporation or reduction of molecular oxygen"/>
    <property type="evidence" value="ECO:0007669"/>
    <property type="project" value="InterPro"/>
</dbReference>
<proteinExistence type="inferred from homology"/>
<dbReference type="GO" id="GO:0004497">
    <property type="term" value="F:monooxygenase activity"/>
    <property type="evidence" value="ECO:0007669"/>
    <property type="project" value="InterPro"/>
</dbReference>
<dbReference type="FunFam" id="3.40.50.80:FF:000001">
    <property type="entry name" value="NADPH--cytochrome P450 reductase 1"/>
    <property type="match status" value="1"/>
</dbReference>
<keyword evidence="16" id="KW-1185">Reference proteome</keyword>
<dbReference type="Pfam" id="PF00258">
    <property type="entry name" value="Flavodoxin_1"/>
    <property type="match status" value="1"/>
</dbReference>
<dbReference type="InterPro" id="IPR039261">
    <property type="entry name" value="FNR_nucleotide-bd"/>
</dbReference>
<comment type="cofactor">
    <cofactor evidence="2">
        <name>FAD</name>
        <dbReference type="ChEBI" id="CHEBI:57692"/>
    </cofactor>
</comment>
<dbReference type="PRINTS" id="PR00371">
    <property type="entry name" value="FPNCR"/>
</dbReference>
<dbReference type="Gene3D" id="3.40.50.80">
    <property type="entry name" value="Nucleotide-binding domain of ferredoxin-NADP reductase (FNR) module"/>
    <property type="match status" value="1"/>
</dbReference>
<feature type="compositionally biased region" description="Polar residues" evidence="12">
    <location>
        <begin position="631"/>
        <end position="640"/>
    </location>
</feature>
<dbReference type="SUPFAM" id="SSF48264">
    <property type="entry name" value="Cytochrome P450"/>
    <property type="match status" value="1"/>
</dbReference>
<dbReference type="InterPro" id="IPR003097">
    <property type="entry name" value="CysJ-like_FAD-binding"/>
</dbReference>
<evidence type="ECO:0000256" key="2">
    <source>
        <dbReference type="ARBA" id="ARBA00001974"/>
    </source>
</evidence>
<feature type="domain" description="FAD-binding FR-type" evidence="14">
    <location>
        <begin position="861"/>
        <end position="1111"/>
    </location>
</feature>
<dbReference type="SUPFAM" id="SSF52218">
    <property type="entry name" value="Flavoproteins"/>
    <property type="match status" value="1"/>
</dbReference>
<evidence type="ECO:0000256" key="8">
    <source>
        <dbReference type="ARBA" id="ARBA00023002"/>
    </source>
</evidence>
<comment type="cofactor">
    <cofactor evidence="1">
        <name>FMN</name>
        <dbReference type="ChEBI" id="CHEBI:58210"/>
    </cofactor>
</comment>
<dbReference type="SUPFAM" id="SSF52343">
    <property type="entry name" value="Ferredoxin reductase-like, C-terminal NADP-linked domain"/>
    <property type="match status" value="1"/>
</dbReference>
<evidence type="ECO:0000256" key="11">
    <source>
        <dbReference type="SAM" id="Coils"/>
    </source>
</evidence>
<evidence type="ECO:0000259" key="13">
    <source>
        <dbReference type="PROSITE" id="PS50902"/>
    </source>
</evidence>
<evidence type="ECO:0000256" key="4">
    <source>
        <dbReference type="ARBA" id="ARBA00022630"/>
    </source>
</evidence>
<organism evidence="15 16">
    <name type="scientific">Symbiodinium necroappetens</name>
    <dbReference type="NCBI Taxonomy" id="1628268"/>
    <lineage>
        <taxon>Eukaryota</taxon>
        <taxon>Sar</taxon>
        <taxon>Alveolata</taxon>
        <taxon>Dinophyceae</taxon>
        <taxon>Suessiales</taxon>
        <taxon>Symbiodiniaceae</taxon>
        <taxon>Symbiodinium</taxon>
    </lineage>
</organism>
<evidence type="ECO:0000259" key="14">
    <source>
        <dbReference type="PROSITE" id="PS51384"/>
    </source>
</evidence>
<feature type="coiled-coil region" evidence="11">
    <location>
        <begin position="1383"/>
        <end position="1510"/>
    </location>
</feature>
<dbReference type="Pfam" id="PF00667">
    <property type="entry name" value="FAD_binding_1"/>
    <property type="match status" value="1"/>
</dbReference>
<dbReference type="Gene3D" id="1.10.630.10">
    <property type="entry name" value="Cytochrome P450"/>
    <property type="match status" value="1"/>
</dbReference>
<feature type="region of interest" description="Disordered" evidence="12">
    <location>
        <begin position="1533"/>
        <end position="1557"/>
    </location>
</feature>
<keyword evidence="6" id="KW-0274">FAD</keyword>
<dbReference type="InterPro" id="IPR008254">
    <property type="entry name" value="Flavodoxin/NO_synth"/>
</dbReference>
<evidence type="ECO:0000256" key="9">
    <source>
        <dbReference type="ARBA" id="ARBA00023797"/>
    </source>
</evidence>
<evidence type="ECO:0000256" key="3">
    <source>
        <dbReference type="ARBA" id="ARBA00010018"/>
    </source>
</evidence>
<comment type="caution">
    <text evidence="15">The sequence shown here is derived from an EMBL/GenBank/DDBJ whole genome shotgun (WGS) entry which is preliminary data.</text>
</comment>
<keyword evidence="5" id="KW-0288">FMN</keyword>
<evidence type="ECO:0000256" key="7">
    <source>
        <dbReference type="ARBA" id="ARBA00022857"/>
    </source>
</evidence>
<protein>
    <recommendedName>
        <fullName evidence="9">NADPH--hemoprotein reductase</fullName>
        <ecNumber evidence="9">1.6.2.4</ecNumber>
    </recommendedName>
</protein>
<dbReference type="OrthoDB" id="1470350at2759"/>
<dbReference type="GO" id="GO:0003958">
    <property type="term" value="F:NADPH-hemoprotein reductase activity"/>
    <property type="evidence" value="ECO:0007669"/>
    <property type="project" value="UniProtKB-EC"/>
</dbReference>
<keyword evidence="11" id="KW-0175">Coiled coil</keyword>
<sequence>MCSNSELEEWTLVKLHKAADLVQLKQATSQALGLEDSQSLQFYIVARDGAGRCARLGLLTQTSSLQAMQLTLPSDVLQVVELICTTSDPPAVSEVPTAAAPFPLPGPCLPLMGTTYQVLGPDPMPMYNLSRNVFPPRASKFPYGSTVGSYNGGRKEAIGDFPPNTIFHDDAHTVTILTASASIVEELIARAPDFPKLWNRRAQIGLQDFTENGLFTSSETSEDWKAAHSLLPRGFNQIKIKNFAPQILAKTRAFIREWSHFRAGQRVEGVNDWLTAMTADAVVTCSMGFDMRNVERLGAKQPPHKFVDNFRIGLGVSTGSINASSEYGWKRHLPFFNAAGKLQAKYKLAKSNMQEQVEQMVEATREGEMGGQNSIIRAMLEDRTGDGRHIRYGALYGHVVNLMIAGHETTAATLGFTMQLLAQHPEYEARALQEVREVLQGKTEPSVDDVPKLQFVEQCFREALRLYSPVTSLTRDAAHDTLLGGHRVYQGQRIVVVTRALHTNPEYWGGKFGDPLSFNPDRFSPDAVKDRHPNAYHPWGFATRSCIGSQFALFEAKTFLASMLLHFRLEGIPGYEIVASTHAGGAAPSPKDLAFIVYPRPGGPLWSDTGLMQPLPALALSTPESPEAQPGQPQGSLETTNGHKEIAEGPVMKVLYGSNAGSSQEFASQVVAAAGKAGFQASLETLDAAVSMGSMVPDGRTVIVVTSTYNGLPPDNACHFKEWLVKQRGGALNGLQFAVFGVGNSQWHTYQQFPREVDAGLHSCGGTRICGLGACDVDSSSFDSDFEDWLANLLQRIGGASGGANVVSAEDDSGRDEFMLENGPLDSVTVQADVKNGVAAINDAMQTAAKLVGEAAAPPSRNVALEVVLPSRELCKKPDARSVRHVTLRLPEDHPGYQPGDHLEVLPPNDPALVQMVLDVLQLREDAAVRWNLNRMQKKWRNVNVGKDAGWWEKLPSLHLTAGLVLQYFPDLASPPGRKACAALAQLATNPAARDELVLLGSDAEHHKLKVASVGLSLAELIHGFKGNLECQIGDILVIAKPLAPRRYSVSSNPESLQDKRFVTVTVGQVKFTTGTGRVHRGLASTRLGNMEVGDAIPGNVKTMQSNFHLPEDRAAPIIMVGPGTGLAPMMGFLQQREALLKKGTKVGHATLFFGCRSRDEDYLYQEELEGRYLKSGALSTLHVAFSRESGQKVYVQDKIWEERDAVWRLLQDPKCTVFVCGDARAMAPDVKRAFQKVVESGGNSSSSAANMIAAMVQRSLENENVSQSPETSPASGFGTLQACDALQADATLHVEVAELRKKITALEADRFEPPELEELQVLCSTLESQKRGLEQEVKRLQGSSAELEARLASSANVQDKMQSLVEESSVLEEDLALERAKHARLVAEAEGERARKEELRRRVSELEDENAALLKMAGSQQESSVLEEDLALERARLTAEAAEEKAEKEELQRRLSELEDENAALLKMMGSQQAAAQKAKCATEEAAKTLELERKLSELEDENSALLKMMGSQQAAVRQVAVLTVTLLQPGAARRAGKEQEREGPNPNKQKKMRDRARESEHCVVLTCWPGPWILIMSHHVPHSCMPFSAAGLLRLRSCSSLVARN</sequence>
<dbReference type="InterPro" id="IPR017938">
    <property type="entry name" value="Riboflavin_synthase-like_b-brl"/>
</dbReference>